<evidence type="ECO:0000256" key="3">
    <source>
        <dbReference type="ARBA" id="ARBA00022618"/>
    </source>
</evidence>
<dbReference type="Pfam" id="PF08478">
    <property type="entry name" value="POTRA_1"/>
    <property type="match status" value="1"/>
</dbReference>
<accession>A0A1I5R680</accession>
<evidence type="ECO:0000256" key="4">
    <source>
        <dbReference type="ARBA" id="ARBA00022692"/>
    </source>
</evidence>
<keyword evidence="6 8" id="KW-0472">Membrane</keyword>
<reference evidence="11" key="1">
    <citation type="submission" date="2016-10" db="EMBL/GenBank/DDBJ databases">
        <authorList>
            <person name="Varghese N."/>
            <person name="Submissions S."/>
        </authorList>
    </citation>
    <scope>NUCLEOTIDE SEQUENCE [LARGE SCALE GENOMIC DNA]</scope>
    <source>
        <strain evidence="11">P18</strain>
    </source>
</reference>
<keyword evidence="3 10" id="KW-0132">Cell division</keyword>
<evidence type="ECO:0000256" key="5">
    <source>
        <dbReference type="ARBA" id="ARBA00022989"/>
    </source>
</evidence>
<dbReference type="OrthoDB" id="1748794at2"/>
<dbReference type="RefSeq" id="WP_083413379.1">
    <property type="nucleotide sequence ID" value="NZ_FOXO01000003.1"/>
</dbReference>
<comment type="subcellular location">
    <subcellularLocation>
        <location evidence="1">Membrane</location>
    </subcellularLocation>
</comment>
<gene>
    <name evidence="10" type="ORF">SAMN04487928_103149</name>
</gene>
<dbReference type="PANTHER" id="PTHR35851:SF1">
    <property type="entry name" value="CELL DIVISION PROTEIN FTSQ"/>
    <property type="match status" value="1"/>
</dbReference>
<dbReference type="Gene3D" id="3.10.20.310">
    <property type="entry name" value="membrane protein fhac"/>
    <property type="match status" value="1"/>
</dbReference>
<dbReference type="PANTHER" id="PTHR35851">
    <property type="entry name" value="CELL DIVISION PROTEIN FTSQ"/>
    <property type="match status" value="1"/>
</dbReference>
<keyword evidence="11" id="KW-1185">Reference proteome</keyword>
<dbReference type="EMBL" id="FOXO01000003">
    <property type="protein sequence ID" value="SFP54013.1"/>
    <property type="molecule type" value="Genomic_DNA"/>
</dbReference>
<proteinExistence type="predicted"/>
<dbReference type="GO" id="GO:0090529">
    <property type="term" value="P:cell septum assembly"/>
    <property type="evidence" value="ECO:0007669"/>
    <property type="project" value="InterPro"/>
</dbReference>
<dbReference type="InterPro" id="IPR034746">
    <property type="entry name" value="POTRA"/>
</dbReference>
<dbReference type="InterPro" id="IPR013685">
    <property type="entry name" value="POTRA_FtsQ_type"/>
</dbReference>
<dbReference type="GO" id="GO:0016020">
    <property type="term" value="C:membrane"/>
    <property type="evidence" value="ECO:0007669"/>
    <property type="project" value="UniProtKB-SubCell"/>
</dbReference>
<evidence type="ECO:0000256" key="2">
    <source>
        <dbReference type="ARBA" id="ARBA00022475"/>
    </source>
</evidence>
<keyword evidence="7" id="KW-0131">Cell cycle</keyword>
<keyword evidence="2" id="KW-1003">Cell membrane</keyword>
<dbReference type="InterPro" id="IPR026579">
    <property type="entry name" value="FtsQ"/>
</dbReference>
<protein>
    <submittedName>
        <fullName evidence="10">Cell division protein FtsQ</fullName>
    </submittedName>
</protein>
<evidence type="ECO:0000313" key="10">
    <source>
        <dbReference type="EMBL" id="SFP54013.1"/>
    </source>
</evidence>
<sequence length="272" mass="31931">MAKRKRRKPKSRKKNNVDIRSFFERIGDSLRYNRSLYIIIGIVFSVFIVGLLAFTYIRDNYTITNVYVTGNTHYTNEEVIDMVMTDRFCHNSLYLSLKYRNKSIEDIPFVEKMSVEIVSPDTVRINVYEKAVAGYISYLGHYIYFDRDGIVVESSMEASDDVPEVLGLSFSYIVLYEKLPIDNEEVFEEILDITQLLSKYDLKANKIFFDSEYNLYLYFDGIEVSIGTKDYIDEKIIQLQYILPKLEGKTGLLEMKDYDEDTKNVTFQEKKQ</sequence>
<dbReference type="AlphaFoldDB" id="A0A1I5R680"/>
<evidence type="ECO:0000256" key="6">
    <source>
        <dbReference type="ARBA" id="ARBA00023136"/>
    </source>
</evidence>
<evidence type="ECO:0000256" key="7">
    <source>
        <dbReference type="ARBA" id="ARBA00023306"/>
    </source>
</evidence>
<feature type="transmembrane region" description="Helical" evidence="8">
    <location>
        <begin position="35"/>
        <end position="57"/>
    </location>
</feature>
<evidence type="ECO:0000313" key="11">
    <source>
        <dbReference type="Proteomes" id="UP000182624"/>
    </source>
</evidence>
<feature type="domain" description="POTRA" evidence="9">
    <location>
        <begin position="61"/>
        <end position="130"/>
    </location>
</feature>
<keyword evidence="4 8" id="KW-0812">Transmembrane</keyword>
<evidence type="ECO:0000256" key="8">
    <source>
        <dbReference type="SAM" id="Phobius"/>
    </source>
</evidence>
<evidence type="ECO:0000256" key="1">
    <source>
        <dbReference type="ARBA" id="ARBA00004370"/>
    </source>
</evidence>
<dbReference type="Proteomes" id="UP000182624">
    <property type="component" value="Unassembled WGS sequence"/>
</dbReference>
<name>A0A1I5R680_9FIRM</name>
<keyword evidence="5 8" id="KW-1133">Transmembrane helix</keyword>
<evidence type="ECO:0000259" key="9">
    <source>
        <dbReference type="PROSITE" id="PS51779"/>
    </source>
</evidence>
<dbReference type="PROSITE" id="PS51779">
    <property type="entry name" value="POTRA"/>
    <property type="match status" value="1"/>
</dbReference>
<organism evidence="10 11">
    <name type="scientific">Butyrivibrio proteoclasticus</name>
    <dbReference type="NCBI Taxonomy" id="43305"/>
    <lineage>
        <taxon>Bacteria</taxon>
        <taxon>Bacillati</taxon>
        <taxon>Bacillota</taxon>
        <taxon>Clostridia</taxon>
        <taxon>Lachnospirales</taxon>
        <taxon>Lachnospiraceae</taxon>
        <taxon>Butyrivibrio</taxon>
    </lineage>
</organism>